<dbReference type="GO" id="GO:0033299">
    <property type="term" value="P:secretion of lysosomal enzymes"/>
    <property type="evidence" value="ECO:0007669"/>
    <property type="project" value="TreeGrafter"/>
</dbReference>
<feature type="transmembrane region" description="Helical" evidence="5">
    <location>
        <begin position="503"/>
        <end position="533"/>
    </location>
</feature>
<evidence type="ECO:0000313" key="9">
    <source>
        <dbReference type="Proteomes" id="UP001497382"/>
    </source>
</evidence>
<dbReference type="Pfam" id="PF09992">
    <property type="entry name" value="NAGPA"/>
    <property type="match status" value="1"/>
</dbReference>
<name>A0AAV2AKG4_9ARAC</name>
<evidence type="ECO:0000256" key="1">
    <source>
        <dbReference type="ARBA" id="ARBA00022536"/>
    </source>
</evidence>
<gene>
    <name evidence="8" type="ORF">LARSCL_LOCUS12796</name>
</gene>
<dbReference type="PROSITE" id="PS00022">
    <property type="entry name" value="EGF_1"/>
    <property type="match status" value="1"/>
</dbReference>
<keyword evidence="9" id="KW-1185">Reference proteome</keyword>
<keyword evidence="5" id="KW-0812">Transmembrane</keyword>
<comment type="caution">
    <text evidence="8">The sequence shown here is derived from an EMBL/GenBank/DDBJ whole genome shotgun (WGS) entry which is preliminary data.</text>
</comment>
<dbReference type="InterPro" id="IPR018711">
    <property type="entry name" value="NAGPA"/>
</dbReference>
<evidence type="ECO:0000259" key="7">
    <source>
        <dbReference type="PROSITE" id="PS00022"/>
    </source>
</evidence>
<evidence type="ECO:0000256" key="4">
    <source>
        <dbReference type="ARBA" id="ARBA00023157"/>
    </source>
</evidence>
<keyword evidence="2 6" id="KW-0732">Signal</keyword>
<dbReference type="Pfam" id="PF23106">
    <property type="entry name" value="EGF_Teneurin"/>
    <property type="match status" value="1"/>
</dbReference>
<keyword evidence="1" id="KW-0245">EGF-like domain</keyword>
<dbReference type="PANTHER" id="PTHR40446">
    <property type="entry name" value="N-ACETYLGLUCOSAMINE-1-PHOSPHODIESTER ALPHA-N-ACETYLGLUCOSAMINIDASE"/>
    <property type="match status" value="1"/>
</dbReference>
<feature type="domain" description="EGF-like" evidence="7">
    <location>
        <begin position="381"/>
        <end position="392"/>
    </location>
</feature>
<evidence type="ECO:0000313" key="8">
    <source>
        <dbReference type="EMBL" id="CAL1283755.1"/>
    </source>
</evidence>
<evidence type="ECO:0000256" key="6">
    <source>
        <dbReference type="SAM" id="SignalP"/>
    </source>
</evidence>
<dbReference type="AlphaFoldDB" id="A0AAV2AKG4"/>
<reference evidence="8 9" key="1">
    <citation type="submission" date="2024-04" db="EMBL/GenBank/DDBJ databases">
        <authorList>
            <person name="Rising A."/>
            <person name="Reimegard J."/>
            <person name="Sonavane S."/>
            <person name="Akerstrom W."/>
            <person name="Nylinder S."/>
            <person name="Hedman E."/>
            <person name="Kallberg Y."/>
        </authorList>
    </citation>
    <scope>NUCLEOTIDE SEQUENCE [LARGE SCALE GENOMIC DNA]</scope>
</reference>
<keyword evidence="5" id="KW-0472">Membrane</keyword>
<dbReference type="InterPro" id="IPR000742">
    <property type="entry name" value="EGF"/>
</dbReference>
<dbReference type="EMBL" id="CAXIEN010000171">
    <property type="protein sequence ID" value="CAL1283755.1"/>
    <property type="molecule type" value="Genomic_DNA"/>
</dbReference>
<evidence type="ECO:0000256" key="2">
    <source>
        <dbReference type="ARBA" id="ARBA00022729"/>
    </source>
</evidence>
<keyword evidence="3" id="KW-0677">Repeat</keyword>
<dbReference type="FunFam" id="2.170.300.10:FF:000041">
    <property type="entry name" value="Tyrosine protein kinase receptor tie-1, putative"/>
    <property type="match status" value="1"/>
</dbReference>
<protein>
    <recommendedName>
        <fullName evidence="7">EGF-like domain-containing protein</fullName>
    </recommendedName>
</protein>
<evidence type="ECO:0000256" key="3">
    <source>
        <dbReference type="ARBA" id="ARBA00022737"/>
    </source>
</evidence>
<dbReference type="CDD" id="cd00055">
    <property type="entry name" value="EGF_Lam"/>
    <property type="match status" value="1"/>
</dbReference>
<organism evidence="8 9">
    <name type="scientific">Larinioides sclopetarius</name>
    <dbReference type="NCBI Taxonomy" id="280406"/>
    <lineage>
        <taxon>Eukaryota</taxon>
        <taxon>Metazoa</taxon>
        <taxon>Ecdysozoa</taxon>
        <taxon>Arthropoda</taxon>
        <taxon>Chelicerata</taxon>
        <taxon>Arachnida</taxon>
        <taxon>Araneae</taxon>
        <taxon>Araneomorphae</taxon>
        <taxon>Entelegynae</taxon>
        <taxon>Araneoidea</taxon>
        <taxon>Araneidae</taxon>
        <taxon>Larinioides</taxon>
    </lineage>
</organism>
<evidence type="ECO:0000256" key="5">
    <source>
        <dbReference type="SAM" id="Phobius"/>
    </source>
</evidence>
<dbReference type="Proteomes" id="UP001497382">
    <property type="component" value="Unassembled WGS sequence"/>
</dbReference>
<sequence>MKSLVVFISLLYIVFYVGNVSSSVENELQDQTLTPYVQKHGSRLTHRSIQECHTQEHGSPPHEIYSAHANLNLSEPFVQVKRFVKELANSFPRRTVRGHYVLISDPLKTLSVLEPDQPGGCSLNIRQTVSSTSKKKNCAVAINAGYFNTTNGKCLGNVISDGRIAHDSKGIQNAHFGLTKDGKIFIGYVSEENVLSGNLMQLVGGVIWILRNGTGFVNASKQLECEKTEETGPMDRFINILSARSAVGHDKDGNVIILQVDGKSGVDGVNLIEMETLLQQFGVINAINLDGGGSSTLVINGTTANYPYDSCDDQAFTCDRKVSTVLCVHSPYCDPDDCNAHGTCSAGECVCEKNWLPPNCNQLFCGKTNCSDRGICTSKGCICHPGYFGEDCTESCLSGWYGSMCTKQCECFNSLGCDPFNGTCLCKKGFTGEKCLFNCPVGFFGQNCQLKCQCNNTCFCDPVTGDCEVSFNSSIYKTAKCVARTIIQEENLVKDNVGERRKWYLTMVILGIFTAVCLASFLLMMFCSCSCYCQNEQILCSRKEHKTKKKYRLQVPSGYLSDSLSDSETVPMQHFEKS</sequence>
<feature type="chain" id="PRO_5043494721" description="EGF-like domain-containing protein" evidence="6">
    <location>
        <begin position="23"/>
        <end position="578"/>
    </location>
</feature>
<accession>A0AAV2AKG4</accession>
<keyword evidence="4" id="KW-1015">Disulfide bond</keyword>
<feature type="signal peptide" evidence="6">
    <location>
        <begin position="1"/>
        <end position="22"/>
    </location>
</feature>
<proteinExistence type="predicted"/>
<keyword evidence="5" id="KW-1133">Transmembrane helix</keyword>
<dbReference type="Gene3D" id="2.170.300.10">
    <property type="entry name" value="Tie2 ligand-binding domain superfamily"/>
    <property type="match status" value="1"/>
</dbReference>
<dbReference type="InterPro" id="IPR002049">
    <property type="entry name" value="LE_dom"/>
</dbReference>
<dbReference type="PANTHER" id="PTHR40446:SF2">
    <property type="entry name" value="N-ACETYLGLUCOSAMINE-1-PHOSPHODIESTER ALPHA-N-ACETYLGLUCOSAMINIDASE"/>
    <property type="match status" value="1"/>
</dbReference>